<keyword evidence="1" id="KW-0732">Signal</keyword>
<sequence>MALDFNSWAVKCYSINLTIHYVRDMKNRLNSIVFLLCALGCVAGCVNTADVDDSERSNVSLEERFTHPSDEAKPWVYWFWMDGNITKEGITADLEAMDRVGIEGALIMGVGLNTPPGPADFNSPEWRELYRHVGDEARRLGMQITLHQCDGWATSGGPWITPDRSMKVLVWSSTTVDGSDAETIQLKQPEAKLDYYEDVAVYAVPAADDSLTLPKEIQVNGEARTELTDGDGATAIEEVSEIEIDLGEAQTLSTVQFLMEYDFHVKLQDTPTTVLVSEDGKTFTPVVDFDLNVCNRRAPQLTVTASFTPVQAKVIRIKCKKPTFGKVEGIELFSGPRVHLWEAKCQFARERGEHGGETFWFDAQNPDLSLPGLDRKNVINLTDKLSADGTLDWKAPAGRWMVYRLGMSTNGKYVQPETNAGLGLEVDKMSAEALNFHFDSFAKGMIAENNKEKGHPIFSVHSDSWECDTQTWTHEFMQEFEKRRGYSMLPYLPVLSAGVVVGGSKESERFLWDLRRTMADLIADNFYGALREKCHENGVLFQSEAAGMQMLVYDPLNYAAKTDIYVGEFWKRHPGHYLRPDCKVGASTAHTYGRPFAAAESFTAGFGTYGQDLFDFKVLGDLAFCAGVNRYIIHRYCMQPFNNVEPGMTFGPYGIIFDRGQTWWENGAKAFCDYATRCQSLLQTGTFAADVIHYIGHDAPNYLGFRDEIWNPIPAGYDFDGCNLEILQRLDVEKDGTLTLPSGMRYRVLLLPGREHMTIEAAREVERLVNAGAVVVGKKPLRTPGLHDWEKKDAELAQIVSRVWKKVSDEPLETVLNHIAPPDFDYDAPEDVKLNYIHRYTDEADLYFVANENPDAAADTILRFRVSGKQPELWDPSTGAMKPVEAWRERDGITELPVHFDPAGSWFVVFRKPAKAPADSDFSIPSETVVTTLKGPWAITFPPNRQAPASVELPELVDWSTHSDDGVKYFSGTATYTKTFNRNGKGGMGAVLLDLGAVENIAEVILNGKDLGTLWKPPFKVDVSGALVEGENTLEVKVTNLWPNRLIGDHILHPDPGLEYRNAGRRSVQKFIPDWVRNGGKSPVGRTTWVLWDLHTIDEPLLPSGLLGPVQLKQVR</sequence>
<organism evidence="4 5">
    <name type="scientific">Pontiella desulfatans</name>
    <dbReference type="NCBI Taxonomy" id="2750659"/>
    <lineage>
        <taxon>Bacteria</taxon>
        <taxon>Pseudomonadati</taxon>
        <taxon>Kiritimatiellota</taxon>
        <taxon>Kiritimatiellia</taxon>
        <taxon>Kiritimatiellales</taxon>
        <taxon>Pontiellaceae</taxon>
        <taxon>Pontiella</taxon>
    </lineage>
</organism>
<dbReference type="PANTHER" id="PTHR43817:SF1">
    <property type="entry name" value="HYDROLASE, FAMILY 43, PUTATIVE (AFU_ORTHOLOGUE AFUA_3G01660)-RELATED"/>
    <property type="match status" value="1"/>
</dbReference>
<dbReference type="Gene3D" id="2.60.120.260">
    <property type="entry name" value="Galactose-binding domain-like"/>
    <property type="match status" value="2"/>
</dbReference>
<name>A0A6C2U1Z7_PONDE</name>
<reference evidence="4 5" key="1">
    <citation type="submission" date="2019-04" db="EMBL/GenBank/DDBJ databases">
        <authorList>
            <person name="Van Vliet M D."/>
        </authorList>
    </citation>
    <scope>NUCLEOTIDE SEQUENCE [LARGE SCALE GENOMIC DNA]</scope>
    <source>
        <strain evidence="4 5">F1</strain>
    </source>
</reference>
<dbReference type="InterPro" id="IPR000421">
    <property type="entry name" value="FA58C"/>
</dbReference>
<evidence type="ECO:0000313" key="4">
    <source>
        <dbReference type="EMBL" id="VGO14010.1"/>
    </source>
</evidence>
<dbReference type="AlphaFoldDB" id="A0A6C2U1Z7"/>
<accession>A0A6C2U1Z7</accession>
<dbReference type="GO" id="GO:0004553">
    <property type="term" value="F:hydrolase activity, hydrolyzing O-glycosyl compounds"/>
    <property type="evidence" value="ECO:0007669"/>
    <property type="project" value="UniProtKB-ARBA"/>
</dbReference>
<feature type="domain" description="F5/8 type C" evidence="3">
    <location>
        <begin position="221"/>
        <end position="321"/>
    </location>
</feature>
<evidence type="ECO:0000256" key="1">
    <source>
        <dbReference type="ARBA" id="ARBA00022729"/>
    </source>
</evidence>
<evidence type="ECO:0000259" key="3">
    <source>
        <dbReference type="Pfam" id="PF00754"/>
    </source>
</evidence>
<dbReference type="Proteomes" id="UP000366872">
    <property type="component" value="Unassembled WGS sequence"/>
</dbReference>
<dbReference type="SUPFAM" id="SSF49785">
    <property type="entry name" value="Galactose-binding domain-like"/>
    <property type="match status" value="2"/>
</dbReference>
<evidence type="ECO:0000256" key="2">
    <source>
        <dbReference type="ARBA" id="ARBA00022801"/>
    </source>
</evidence>
<gene>
    <name evidence="4" type="ORF">PDESU_02567</name>
</gene>
<dbReference type="InterPro" id="IPR008979">
    <property type="entry name" value="Galactose-bd-like_sf"/>
</dbReference>
<dbReference type="PANTHER" id="PTHR43817">
    <property type="entry name" value="GLYCOSYL HYDROLASE"/>
    <property type="match status" value="1"/>
</dbReference>
<keyword evidence="2" id="KW-0378">Hydrolase</keyword>
<dbReference type="NCBIfam" id="NF045579">
    <property type="entry name" value="rhamnoside_JR"/>
    <property type="match status" value="1"/>
</dbReference>
<dbReference type="Pfam" id="PF00754">
    <property type="entry name" value="F5_F8_type_C"/>
    <property type="match status" value="1"/>
</dbReference>
<keyword evidence="5" id="KW-1185">Reference proteome</keyword>
<dbReference type="Pfam" id="PF17132">
    <property type="entry name" value="Glyco_hydro_106"/>
    <property type="match status" value="1"/>
</dbReference>
<protein>
    <recommendedName>
        <fullName evidence="3">F5/8 type C domain-containing protein</fullName>
    </recommendedName>
</protein>
<dbReference type="EMBL" id="CAAHFG010000001">
    <property type="protein sequence ID" value="VGO14010.1"/>
    <property type="molecule type" value="Genomic_DNA"/>
</dbReference>
<proteinExistence type="predicted"/>
<evidence type="ECO:0000313" key="5">
    <source>
        <dbReference type="Proteomes" id="UP000366872"/>
    </source>
</evidence>